<keyword evidence="4 7" id="KW-0238">DNA-binding</keyword>
<evidence type="ECO:0000256" key="9">
    <source>
        <dbReference type="SAM" id="MobiDB-lite"/>
    </source>
</evidence>
<feature type="compositionally biased region" description="Low complexity" evidence="9">
    <location>
        <begin position="55"/>
        <end position="69"/>
    </location>
</feature>
<evidence type="ECO:0000256" key="1">
    <source>
        <dbReference type="ARBA" id="ARBA00004123"/>
    </source>
</evidence>
<reference evidence="11 12" key="1">
    <citation type="journal article" date="2019" name="Philos. Trans. R. Soc. Lond., B, Biol. Sci.">
        <title>Ant behaviour and brain gene expression of defending hosts depend on the ecological success of the intruding social parasite.</title>
        <authorList>
            <person name="Kaur R."/>
            <person name="Stoldt M."/>
            <person name="Jongepier E."/>
            <person name="Feldmeyer B."/>
            <person name="Menzel F."/>
            <person name="Bornberg-Bauer E."/>
            <person name="Foitzik S."/>
        </authorList>
    </citation>
    <scope>NUCLEOTIDE SEQUENCE [LARGE SCALE GENOMIC DNA]</scope>
    <source>
        <tissue evidence="11">Whole body</tissue>
    </source>
</reference>
<dbReference type="GO" id="GO:0000978">
    <property type="term" value="F:RNA polymerase II cis-regulatory region sequence-specific DNA binding"/>
    <property type="evidence" value="ECO:0007669"/>
    <property type="project" value="TreeGrafter"/>
</dbReference>
<feature type="compositionally biased region" description="Pro residues" evidence="9">
    <location>
        <begin position="452"/>
        <end position="468"/>
    </location>
</feature>
<dbReference type="GO" id="GO:0007399">
    <property type="term" value="P:nervous system development"/>
    <property type="evidence" value="ECO:0007669"/>
    <property type="project" value="UniProtKB-KW"/>
</dbReference>
<dbReference type="SMART" id="SM00389">
    <property type="entry name" value="HOX"/>
    <property type="match status" value="2"/>
</dbReference>
<dbReference type="STRING" id="300112.A0A4S2L3Z1"/>
<accession>A0A4S2L3Z1</accession>
<dbReference type="PROSITE" id="PS50071">
    <property type="entry name" value="HOMEOBOX_2"/>
    <property type="match status" value="1"/>
</dbReference>
<evidence type="ECO:0000256" key="6">
    <source>
        <dbReference type="ARBA" id="ARBA00023242"/>
    </source>
</evidence>
<organism evidence="11 12">
    <name type="scientific">Temnothorax longispinosus</name>
    <dbReference type="NCBI Taxonomy" id="300112"/>
    <lineage>
        <taxon>Eukaryota</taxon>
        <taxon>Metazoa</taxon>
        <taxon>Ecdysozoa</taxon>
        <taxon>Arthropoda</taxon>
        <taxon>Hexapoda</taxon>
        <taxon>Insecta</taxon>
        <taxon>Pterygota</taxon>
        <taxon>Neoptera</taxon>
        <taxon>Endopterygota</taxon>
        <taxon>Hymenoptera</taxon>
        <taxon>Apocrita</taxon>
        <taxon>Aculeata</taxon>
        <taxon>Formicoidea</taxon>
        <taxon>Formicidae</taxon>
        <taxon>Myrmicinae</taxon>
        <taxon>Temnothorax</taxon>
    </lineage>
</organism>
<evidence type="ECO:0000256" key="3">
    <source>
        <dbReference type="ARBA" id="ARBA00022902"/>
    </source>
</evidence>
<proteinExistence type="predicted"/>
<dbReference type="InterPro" id="IPR001356">
    <property type="entry name" value="HD"/>
</dbReference>
<dbReference type="Gene3D" id="1.10.10.60">
    <property type="entry name" value="Homeodomain-like"/>
    <property type="match status" value="2"/>
</dbReference>
<dbReference type="GO" id="GO:0000981">
    <property type="term" value="F:DNA-binding transcription factor activity, RNA polymerase II-specific"/>
    <property type="evidence" value="ECO:0007669"/>
    <property type="project" value="InterPro"/>
</dbReference>
<feature type="compositionally biased region" description="Low complexity" evidence="9">
    <location>
        <begin position="469"/>
        <end position="493"/>
    </location>
</feature>
<evidence type="ECO:0000313" key="12">
    <source>
        <dbReference type="Proteomes" id="UP000310200"/>
    </source>
</evidence>
<name>A0A4S2L3Z1_9HYME</name>
<dbReference type="EMBL" id="QBLH01000148">
    <property type="protein sequence ID" value="TGZ57443.1"/>
    <property type="molecule type" value="Genomic_DNA"/>
</dbReference>
<dbReference type="SUPFAM" id="SSF46689">
    <property type="entry name" value="Homeodomain-like"/>
    <property type="match status" value="2"/>
</dbReference>
<keyword evidence="3" id="KW-0524">Neurogenesis</keyword>
<evidence type="ECO:0000256" key="2">
    <source>
        <dbReference type="ARBA" id="ARBA00022473"/>
    </source>
</evidence>
<dbReference type="InterPro" id="IPR009057">
    <property type="entry name" value="Homeodomain-like_sf"/>
</dbReference>
<evidence type="ECO:0000256" key="7">
    <source>
        <dbReference type="PROSITE-ProRule" id="PRU00108"/>
    </source>
</evidence>
<sequence>MCIRDSFTRAQLDVLEGLFSKTRYPDIFMREEVALKINLPESRVQGREAPVAGNSPLSTPLLSTQSTYPRVGTTPTGGSGANSNLTTPSPPLTPSSNQLQPSSYPSAMNQIHHGETYSFGWSSAGSASVNHSQYAGQGYNAYAQTPGVYGGDYYQAQIPHMHHSPQANYHHPQYHPNMTLTPSMSHLTSHHLNPVTTQTQATSNDLAAAAAVAAAAAASGDEAAGYVLPDQNVFHWEKLIGTGSTKCFKRISLVELVSMFLKNSKTETLSARDRGGRVVVLGAEGVVMWPNSLGGTSGCSGGAGAADLGGLAASTTSASELFGPAAFGASAAGPYGALKTGPYMGLSMPIDALHSTIGYPGCTPAGNPRKQRRERTTFTRSQLDVLEGLFSRTKYPDIFMREEVAMKINLPESRVQVWFKNRRAKCRQQQKQQQQQQDKAPRSKKPSGSPANNPPPGKSPSITTPPTPAAAVPATTPLSGGTGGSAASSPALLRDSPQYKPAGNASLLLAASTTPPSLGGTVYSSGGGSSSIWSPAVTESGGAFPGDHQRLTWTTTPSQQQCYQNYSYYTNMDYLSPASHQLNMDNGGSSLDNSWSKTRDEGTSSWFYNSAGWGDRK</sequence>
<feature type="compositionally biased region" description="Polar residues" evidence="9">
    <location>
        <begin position="585"/>
        <end position="596"/>
    </location>
</feature>
<feature type="compositionally biased region" description="Low complexity" evidence="9">
    <location>
        <begin position="94"/>
        <end position="103"/>
    </location>
</feature>
<feature type="domain" description="Homeobox" evidence="10">
    <location>
        <begin position="369"/>
        <end position="429"/>
    </location>
</feature>
<dbReference type="PROSITE" id="PS00027">
    <property type="entry name" value="HOMEOBOX_1"/>
    <property type="match status" value="1"/>
</dbReference>
<gene>
    <name evidence="11" type="ORF">DBV15_10409</name>
</gene>
<dbReference type="PANTHER" id="PTHR45793">
    <property type="entry name" value="HOMEOBOX PROTEIN"/>
    <property type="match status" value="1"/>
</dbReference>
<dbReference type="Proteomes" id="UP000310200">
    <property type="component" value="Unassembled WGS sequence"/>
</dbReference>
<evidence type="ECO:0000256" key="4">
    <source>
        <dbReference type="ARBA" id="ARBA00023125"/>
    </source>
</evidence>
<evidence type="ECO:0000313" key="11">
    <source>
        <dbReference type="EMBL" id="TGZ57443.1"/>
    </source>
</evidence>
<keyword evidence="5 7" id="KW-0371">Homeobox</keyword>
<dbReference type="Pfam" id="PF00046">
    <property type="entry name" value="Homeodomain"/>
    <property type="match status" value="2"/>
</dbReference>
<keyword evidence="6 7" id="KW-0539">Nucleus</keyword>
<dbReference type="InterPro" id="IPR017970">
    <property type="entry name" value="Homeobox_CS"/>
</dbReference>
<evidence type="ECO:0000259" key="10">
    <source>
        <dbReference type="PROSITE" id="PS50071"/>
    </source>
</evidence>
<dbReference type="GO" id="GO:0045944">
    <property type="term" value="P:positive regulation of transcription by RNA polymerase II"/>
    <property type="evidence" value="ECO:0007669"/>
    <property type="project" value="UniProtKB-ARBA"/>
</dbReference>
<dbReference type="AlphaFoldDB" id="A0A4S2L3Z1"/>
<comment type="subcellular location">
    <subcellularLocation>
        <location evidence="1 7 8">Nucleus</location>
    </subcellularLocation>
</comment>
<feature type="DNA-binding region" description="Homeobox" evidence="7">
    <location>
        <begin position="371"/>
        <end position="430"/>
    </location>
</feature>
<evidence type="ECO:0000256" key="5">
    <source>
        <dbReference type="ARBA" id="ARBA00023155"/>
    </source>
</evidence>
<comment type="caution">
    <text evidence="11">The sequence shown here is derived from an EMBL/GenBank/DDBJ whole genome shotgun (WGS) entry which is preliminary data.</text>
</comment>
<dbReference type="GO" id="GO:0005634">
    <property type="term" value="C:nucleus"/>
    <property type="evidence" value="ECO:0007669"/>
    <property type="project" value="UniProtKB-SubCell"/>
</dbReference>
<evidence type="ECO:0000256" key="8">
    <source>
        <dbReference type="RuleBase" id="RU000682"/>
    </source>
</evidence>
<dbReference type="PANTHER" id="PTHR45793:SF5">
    <property type="entry name" value="HOMEOTIC PROTEIN OCELLILESS"/>
    <property type="match status" value="1"/>
</dbReference>
<feature type="region of interest" description="Disordered" evidence="9">
    <location>
        <begin position="44"/>
        <end position="109"/>
    </location>
</feature>
<dbReference type="CDD" id="cd00086">
    <property type="entry name" value="homeodomain"/>
    <property type="match status" value="2"/>
</dbReference>
<dbReference type="FunFam" id="1.10.10.60:FF:000068">
    <property type="entry name" value="Orthodenticle homeobox 1"/>
    <property type="match status" value="1"/>
</dbReference>
<protein>
    <submittedName>
        <fullName evidence="11">Homeobox protein OTX1</fullName>
    </submittedName>
</protein>
<feature type="region of interest" description="Disordered" evidence="9">
    <location>
        <begin position="423"/>
        <end position="498"/>
    </location>
</feature>
<keyword evidence="12" id="KW-1185">Reference proteome</keyword>
<feature type="region of interest" description="Disordered" evidence="9">
    <location>
        <begin position="585"/>
        <end position="604"/>
    </location>
</feature>
<keyword evidence="2" id="KW-0217">Developmental protein</keyword>